<gene>
    <name evidence="2" type="ORF">AKJ17_18905</name>
</gene>
<evidence type="ECO:0000313" key="2">
    <source>
        <dbReference type="EMBL" id="KOO01771.1"/>
    </source>
</evidence>
<comment type="caution">
    <text evidence="2">The sequence shown here is derived from an EMBL/GenBank/DDBJ whole genome shotgun (WGS) entry which is preliminary data.</text>
</comment>
<dbReference type="InterPro" id="IPR010321">
    <property type="entry name" value="DUF922"/>
</dbReference>
<feature type="signal peptide" evidence="1">
    <location>
        <begin position="1"/>
        <end position="19"/>
    </location>
</feature>
<dbReference type="RefSeq" id="WP_053397305.1">
    <property type="nucleotide sequence ID" value="NZ_LHPJ01000066.1"/>
</dbReference>
<accession>A0A0M0HIA0</accession>
<dbReference type="Proteomes" id="UP000037515">
    <property type="component" value="Unassembled WGS sequence"/>
</dbReference>
<evidence type="ECO:0008006" key="4">
    <source>
        <dbReference type="Google" id="ProtNLM"/>
    </source>
</evidence>
<protein>
    <recommendedName>
        <fullName evidence="4">DUF922 domain-containing protein</fullName>
    </recommendedName>
</protein>
<proteinExistence type="predicted"/>
<reference evidence="3" key="1">
    <citation type="submission" date="2015-08" db="EMBL/GenBank/DDBJ databases">
        <title>Vibrio galatheae sp. nov., a novel member of the Vibrionaceae family isolated from the Solomon Islands.</title>
        <authorList>
            <person name="Giubergia S."/>
            <person name="Machado H."/>
            <person name="Mateiu R.V."/>
            <person name="Gram L."/>
        </authorList>
    </citation>
    <scope>NUCLEOTIDE SEQUENCE [LARGE SCALE GENOMIC DNA]</scope>
    <source>
        <strain evidence="3">DSM 19584</strain>
    </source>
</reference>
<keyword evidence="1" id="KW-0732">Signal</keyword>
<feature type="chain" id="PRO_5005599954" description="DUF922 domain-containing protein" evidence="1">
    <location>
        <begin position="20"/>
        <end position="200"/>
    </location>
</feature>
<evidence type="ECO:0000256" key="1">
    <source>
        <dbReference type="SAM" id="SignalP"/>
    </source>
</evidence>
<sequence length="200" mass="22878">MKKVALSIACLMASSQANADVRLDFPFLKKFEVYEISGNSVEEIEHSFNSRPDFLVNEGFDGHTAWKYDFHTNDDSCEIHKFELEVTYTLPKFEMSRTSAESAEEFRPYLEKLYRHEQIHCALAVKSMHEMYLAFKRGQRGGCSSANERVIELESDLVESNALFDVYTSHGEIELAESPFGEGPYLKICEIPFAPQSPRI</sequence>
<name>A0A0M0HIA0_VIBNE</name>
<dbReference type="AlphaFoldDB" id="A0A0M0HIA0"/>
<dbReference type="OrthoDB" id="5879484at2"/>
<dbReference type="EMBL" id="LHPJ01000066">
    <property type="protein sequence ID" value="KOO01771.1"/>
    <property type="molecule type" value="Genomic_DNA"/>
</dbReference>
<evidence type="ECO:0000313" key="3">
    <source>
        <dbReference type="Proteomes" id="UP000037515"/>
    </source>
</evidence>
<dbReference type="Pfam" id="PF06037">
    <property type="entry name" value="DUF922"/>
    <property type="match status" value="1"/>
</dbReference>
<keyword evidence="3" id="KW-1185">Reference proteome</keyword>
<organism evidence="2 3">
    <name type="scientific">Vibrio nereis</name>
    <dbReference type="NCBI Taxonomy" id="693"/>
    <lineage>
        <taxon>Bacteria</taxon>
        <taxon>Pseudomonadati</taxon>
        <taxon>Pseudomonadota</taxon>
        <taxon>Gammaproteobacteria</taxon>
        <taxon>Vibrionales</taxon>
        <taxon>Vibrionaceae</taxon>
        <taxon>Vibrio</taxon>
    </lineage>
</organism>
<dbReference type="PATRIC" id="fig|693.5.peg.3844"/>